<keyword evidence="10" id="KW-1185">Reference proteome</keyword>
<evidence type="ECO:0000256" key="4">
    <source>
        <dbReference type="ARBA" id="ARBA00022692"/>
    </source>
</evidence>
<dbReference type="PANTHER" id="PTHR48020">
    <property type="entry name" value="PROTON MYO-INOSITOL COTRANSPORTER"/>
    <property type="match status" value="1"/>
</dbReference>
<dbReference type="Proteomes" id="UP001497516">
    <property type="component" value="Chromosome 2"/>
</dbReference>
<dbReference type="GO" id="GO:0016020">
    <property type="term" value="C:membrane"/>
    <property type="evidence" value="ECO:0007669"/>
    <property type="project" value="UniProtKB-SubCell"/>
</dbReference>
<dbReference type="InterPro" id="IPR050814">
    <property type="entry name" value="Myo-inositol_Transporter"/>
</dbReference>
<accession>A0AAV2D7W7</accession>
<sequence length="445" mass="48282">MNSADSVTPLVANLLRRNLHVADYQLTLAVVAANIAAMGGALVAGIACDYLGRKRTLTASGVMFLVGNLMKVLATSSYSLLVVGQVATGVATGFSLTVAPLFIAELIPSKNRGLYTALTEVLYNLGITFSYILNNVISADFPSDVAQRVTYGLPAFLSLMFVFELLLLLPESLYWLIANRGLIGDAIEIMKDSERGLGEIDYVIRQMRLEANIPRQRTNRNQRTAPATQVRLLWKEFIGQGPIRRNLMIVGGIHILRQSSGVGAFKMESLLVVLDFSRSGMFIANLMILAVRIFYASLSSWLVDRIGRRILLLSGCLSTGAFYLLFGLPLVAIQASAELSNLAEYAVKTVALLAMMGIMGAFEVGLGTVTWTITSEAFGYRFRAQGASIAVLLNRAAETVLVVTFAPLCGWIGITGASVLFCVVMAAGFGFCYFFVEKKDTFVLE</sequence>
<keyword evidence="4 7" id="KW-0812">Transmembrane</keyword>
<dbReference type="InterPro" id="IPR005828">
    <property type="entry name" value="MFS_sugar_transport-like"/>
</dbReference>
<comment type="similarity">
    <text evidence="2">Belongs to the major facilitator superfamily. Sugar transporter (TC 2.A.1.1) family.</text>
</comment>
<keyword evidence="5 7" id="KW-1133">Transmembrane helix</keyword>
<dbReference type="GO" id="GO:0022857">
    <property type="term" value="F:transmembrane transporter activity"/>
    <property type="evidence" value="ECO:0007669"/>
    <property type="project" value="InterPro"/>
</dbReference>
<reference evidence="9 10" key="1">
    <citation type="submission" date="2024-04" db="EMBL/GenBank/DDBJ databases">
        <authorList>
            <person name="Fracassetti M."/>
        </authorList>
    </citation>
    <scope>NUCLEOTIDE SEQUENCE [LARGE SCALE GENOMIC DNA]</scope>
</reference>
<feature type="transmembrane region" description="Helical" evidence="7">
    <location>
        <begin position="279"/>
        <end position="298"/>
    </location>
</feature>
<dbReference type="PROSITE" id="PS50850">
    <property type="entry name" value="MFS"/>
    <property type="match status" value="1"/>
</dbReference>
<evidence type="ECO:0000313" key="9">
    <source>
        <dbReference type="EMBL" id="CAL1367625.1"/>
    </source>
</evidence>
<evidence type="ECO:0000256" key="7">
    <source>
        <dbReference type="SAM" id="Phobius"/>
    </source>
</evidence>
<dbReference type="PROSITE" id="PS00216">
    <property type="entry name" value="SUGAR_TRANSPORT_1"/>
    <property type="match status" value="1"/>
</dbReference>
<dbReference type="InterPro" id="IPR005829">
    <property type="entry name" value="Sugar_transporter_CS"/>
</dbReference>
<dbReference type="PRINTS" id="PR00171">
    <property type="entry name" value="SUGRTRNSPORT"/>
</dbReference>
<comment type="subcellular location">
    <subcellularLocation>
        <location evidence="1">Membrane</location>
        <topology evidence="1">Multi-pass membrane protein</topology>
    </subcellularLocation>
</comment>
<evidence type="ECO:0000256" key="2">
    <source>
        <dbReference type="ARBA" id="ARBA00010992"/>
    </source>
</evidence>
<evidence type="ECO:0000259" key="8">
    <source>
        <dbReference type="PROSITE" id="PS50850"/>
    </source>
</evidence>
<dbReference type="PANTHER" id="PTHR48020:SF12">
    <property type="entry name" value="PROTON MYO-INOSITOL COTRANSPORTER"/>
    <property type="match status" value="1"/>
</dbReference>
<evidence type="ECO:0000256" key="3">
    <source>
        <dbReference type="ARBA" id="ARBA00022448"/>
    </source>
</evidence>
<gene>
    <name evidence="9" type="ORF">LTRI10_LOCUS11195</name>
</gene>
<keyword evidence="6 7" id="KW-0472">Membrane</keyword>
<name>A0AAV2D7W7_9ROSI</name>
<dbReference type="InterPro" id="IPR020846">
    <property type="entry name" value="MFS_dom"/>
</dbReference>
<protein>
    <recommendedName>
        <fullName evidence="8">Major facilitator superfamily (MFS) profile domain-containing protein</fullName>
    </recommendedName>
</protein>
<evidence type="ECO:0000256" key="1">
    <source>
        <dbReference type="ARBA" id="ARBA00004141"/>
    </source>
</evidence>
<feature type="transmembrane region" description="Helical" evidence="7">
    <location>
        <begin position="114"/>
        <end position="133"/>
    </location>
</feature>
<feature type="transmembrane region" description="Helical" evidence="7">
    <location>
        <begin position="411"/>
        <end position="436"/>
    </location>
</feature>
<dbReference type="Pfam" id="PF00083">
    <property type="entry name" value="Sugar_tr"/>
    <property type="match status" value="1"/>
</dbReference>
<evidence type="ECO:0000256" key="6">
    <source>
        <dbReference type="ARBA" id="ARBA00023136"/>
    </source>
</evidence>
<dbReference type="SUPFAM" id="SSF103473">
    <property type="entry name" value="MFS general substrate transporter"/>
    <property type="match status" value="1"/>
</dbReference>
<evidence type="ECO:0000313" key="10">
    <source>
        <dbReference type="Proteomes" id="UP001497516"/>
    </source>
</evidence>
<proteinExistence type="inferred from homology"/>
<keyword evidence="3" id="KW-0813">Transport</keyword>
<organism evidence="9 10">
    <name type="scientific">Linum trigynum</name>
    <dbReference type="NCBI Taxonomy" id="586398"/>
    <lineage>
        <taxon>Eukaryota</taxon>
        <taxon>Viridiplantae</taxon>
        <taxon>Streptophyta</taxon>
        <taxon>Embryophyta</taxon>
        <taxon>Tracheophyta</taxon>
        <taxon>Spermatophyta</taxon>
        <taxon>Magnoliopsida</taxon>
        <taxon>eudicotyledons</taxon>
        <taxon>Gunneridae</taxon>
        <taxon>Pentapetalae</taxon>
        <taxon>rosids</taxon>
        <taxon>fabids</taxon>
        <taxon>Malpighiales</taxon>
        <taxon>Linaceae</taxon>
        <taxon>Linum</taxon>
    </lineage>
</organism>
<dbReference type="InterPro" id="IPR003663">
    <property type="entry name" value="Sugar/inositol_transpt"/>
</dbReference>
<dbReference type="EMBL" id="OZ034815">
    <property type="protein sequence ID" value="CAL1367625.1"/>
    <property type="molecule type" value="Genomic_DNA"/>
</dbReference>
<feature type="transmembrane region" description="Helical" evidence="7">
    <location>
        <begin position="24"/>
        <end position="44"/>
    </location>
</feature>
<feature type="transmembrane region" description="Helical" evidence="7">
    <location>
        <begin position="153"/>
        <end position="177"/>
    </location>
</feature>
<feature type="transmembrane region" description="Helical" evidence="7">
    <location>
        <begin position="80"/>
        <end position="102"/>
    </location>
</feature>
<feature type="transmembrane region" description="Helical" evidence="7">
    <location>
        <begin position="310"/>
        <end position="332"/>
    </location>
</feature>
<dbReference type="Gene3D" id="1.20.1250.20">
    <property type="entry name" value="MFS general substrate transporter like domains"/>
    <property type="match status" value="1"/>
</dbReference>
<dbReference type="AlphaFoldDB" id="A0AAV2D7W7"/>
<dbReference type="InterPro" id="IPR036259">
    <property type="entry name" value="MFS_trans_sf"/>
</dbReference>
<feature type="domain" description="Major facilitator superfamily (MFS) profile" evidence="8">
    <location>
        <begin position="1"/>
        <end position="440"/>
    </location>
</feature>
<evidence type="ECO:0000256" key="5">
    <source>
        <dbReference type="ARBA" id="ARBA00022989"/>
    </source>
</evidence>
<feature type="transmembrane region" description="Helical" evidence="7">
    <location>
        <begin position="352"/>
        <end position="374"/>
    </location>
</feature>
<feature type="transmembrane region" description="Helical" evidence="7">
    <location>
        <begin position="386"/>
        <end position="405"/>
    </location>
</feature>